<gene>
    <name evidence="2" type="ORF">Xsto_03116</name>
</gene>
<proteinExistence type="predicted"/>
<keyword evidence="3" id="KW-1185">Reference proteome</keyword>
<dbReference type="EMBL" id="NJAJ01000031">
    <property type="protein sequence ID" value="PHM64359.1"/>
    <property type="molecule type" value="Genomic_DNA"/>
</dbReference>
<name>A0A2D0KLN8_9GAMM</name>
<keyword evidence="1" id="KW-0472">Membrane</keyword>
<sequence length="323" mass="38338">MNDSKKISTTLHDATPTLLIDQQEILLKIPMEKKSYEALQSYPPLNSIDDKQCTLRNTQRFARTIIFFPILIGVLLTFYYCIESLIELKKRSEINILRTVNSVREEYGEDFYLRKDLPENLENARFIGNDKTISFWKYLYYRYNYFHASTKFLITDFLRFSLLLVFSFYLIHRCFFWKLQAPIFIDRERQLFFSWYKGKVYAARYSQVGVSNQTDPMKIIHLMGLAMYTLDENNTLARRAFQMCLSYDSILGFNTKLRQDEAHAFIIKYLIQGKDAVAATDYKRFPALFLFKDKKPADFNEQLEHILAELDKQDIRDNSQENT</sequence>
<reference evidence="2 3" key="1">
    <citation type="journal article" date="2017" name="Nat. Microbiol.">
        <title>Natural product diversity associated with the nematode symbionts Photorhabdus and Xenorhabdus.</title>
        <authorList>
            <person name="Tobias N.J."/>
            <person name="Wolff H."/>
            <person name="Djahanschiri B."/>
            <person name="Grundmann F."/>
            <person name="Kronenwerth M."/>
            <person name="Shi Y.M."/>
            <person name="Simonyi S."/>
            <person name="Grun P."/>
            <person name="Shapiro-Ilan D."/>
            <person name="Pidot S.J."/>
            <person name="Stinear T.P."/>
            <person name="Ebersberger I."/>
            <person name="Bode H.B."/>
        </authorList>
    </citation>
    <scope>NUCLEOTIDE SEQUENCE [LARGE SCALE GENOMIC DNA]</scope>
    <source>
        <strain evidence="2 3">DSM 17904</strain>
    </source>
</reference>
<evidence type="ECO:0000313" key="3">
    <source>
        <dbReference type="Proteomes" id="UP000222366"/>
    </source>
</evidence>
<dbReference type="Proteomes" id="UP000222366">
    <property type="component" value="Unassembled WGS sequence"/>
</dbReference>
<dbReference type="AlphaFoldDB" id="A0A2D0KLN8"/>
<organism evidence="2 3">
    <name type="scientific">Xenorhabdus stockiae</name>
    <dbReference type="NCBI Taxonomy" id="351614"/>
    <lineage>
        <taxon>Bacteria</taxon>
        <taxon>Pseudomonadati</taxon>
        <taxon>Pseudomonadota</taxon>
        <taxon>Gammaproteobacteria</taxon>
        <taxon>Enterobacterales</taxon>
        <taxon>Morganellaceae</taxon>
        <taxon>Xenorhabdus</taxon>
    </lineage>
</organism>
<keyword evidence="1" id="KW-1133">Transmembrane helix</keyword>
<comment type="caution">
    <text evidence="2">The sequence shown here is derived from an EMBL/GenBank/DDBJ whole genome shotgun (WGS) entry which is preliminary data.</text>
</comment>
<keyword evidence="1" id="KW-0812">Transmembrane</keyword>
<feature type="transmembrane region" description="Helical" evidence="1">
    <location>
        <begin position="152"/>
        <end position="171"/>
    </location>
</feature>
<feature type="transmembrane region" description="Helical" evidence="1">
    <location>
        <begin position="61"/>
        <end position="82"/>
    </location>
</feature>
<protein>
    <submittedName>
        <fullName evidence="2">Uncharacterized protein</fullName>
    </submittedName>
</protein>
<accession>A0A2D0KLN8</accession>
<evidence type="ECO:0000256" key="1">
    <source>
        <dbReference type="SAM" id="Phobius"/>
    </source>
</evidence>
<dbReference type="RefSeq" id="WP_099125605.1">
    <property type="nucleotide sequence ID" value="NZ_CAWNRH010000106.1"/>
</dbReference>
<evidence type="ECO:0000313" key="2">
    <source>
        <dbReference type="EMBL" id="PHM64359.1"/>
    </source>
</evidence>